<feature type="non-terminal residue" evidence="2">
    <location>
        <position position="1"/>
    </location>
</feature>
<feature type="region of interest" description="Disordered" evidence="1">
    <location>
        <begin position="1"/>
        <end position="63"/>
    </location>
</feature>
<gene>
    <name evidence="2" type="ORF">BAE44_0017447</name>
</gene>
<reference evidence="2 3" key="1">
    <citation type="submission" date="2016-09" db="EMBL/GenBank/DDBJ databases">
        <title>The draft genome of Dichanthelium oligosanthes: A C3 panicoid grass species.</title>
        <authorList>
            <person name="Studer A.J."/>
            <person name="Schnable J.C."/>
            <person name="Brutnell T.P."/>
        </authorList>
    </citation>
    <scope>NUCLEOTIDE SEQUENCE [LARGE SCALE GENOMIC DNA]</scope>
    <source>
        <strain evidence="3">cv. Kellogg 1175</strain>
        <tissue evidence="2">Leaf</tissue>
    </source>
</reference>
<feature type="compositionally biased region" description="Polar residues" evidence="1">
    <location>
        <begin position="1"/>
        <end position="10"/>
    </location>
</feature>
<name>A0A1E5V8Q7_9POAL</name>
<comment type="caution">
    <text evidence="2">The sequence shown here is derived from an EMBL/GenBank/DDBJ whole genome shotgun (WGS) entry which is preliminary data.</text>
</comment>
<evidence type="ECO:0000313" key="3">
    <source>
        <dbReference type="Proteomes" id="UP000095767"/>
    </source>
</evidence>
<evidence type="ECO:0000256" key="1">
    <source>
        <dbReference type="SAM" id="MobiDB-lite"/>
    </source>
</evidence>
<accession>A0A1E5V8Q7</accession>
<organism evidence="2 3">
    <name type="scientific">Dichanthelium oligosanthes</name>
    <dbReference type="NCBI Taxonomy" id="888268"/>
    <lineage>
        <taxon>Eukaryota</taxon>
        <taxon>Viridiplantae</taxon>
        <taxon>Streptophyta</taxon>
        <taxon>Embryophyta</taxon>
        <taxon>Tracheophyta</taxon>
        <taxon>Spermatophyta</taxon>
        <taxon>Magnoliopsida</taxon>
        <taxon>Liliopsida</taxon>
        <taxon>Poales</taxon>
        <taxon>Poaceae</taxon>
        <taxon>PACMAD clade</taxon>
        <taxon>Panicoideae</taxon>
        <taxon>Panicodae</taxon>
        <taxon>Paniceae</taxon>
        <taxon>Dichantheliinae</taxon>
        <taxon>Dichanthelium</taxon>
    </lineage>
</organism>
<proteinExistence type="predicted"/>
<protein>
    <submittedName>
        <fullName evidence="2">Uncharacterized protein</fullName>
    </submittedName>
</protein>
<dbReference type="Proteomes" id="UP000095767">
    <property type="component" value="Unassembled WGS sequence"/>
</dbReference>
<sequence>LTRASASSVPATGQQRGAAVRAGTAGGVPWQLQRRHDESAAAAGGGAPDAEPRGQDLLGRMVS</sequence>
<dbReference type="AlphaFoldDB" id="A0A1E5V8Q7"/>
<evidence type="ECO:0000313" key="2">
    <source>
        <dbReference type="EMBL" id="OEL21532.1"/>
    </source>
</evidence>
<dbReference type="EMBL" id="LWDX02047652">
    <property type="protein sequence ID" value="OEL21532.1"/>
    <property type="molecule type" value="Genomic_DNA"/>
</dbReference>
<keyword evidence="3" id="KW-1185">Reference proteome</keyword>
<feature type="compositionally biased region" description="Low complexity" evidence="1">
    <location>
        <begin position="11"/>
        <end position="23"/>
    </location>
</feature>